<name>A0A8J4AST6_9CHLO</name>
<gene>
    <name evidence="9" type="ORF">Vafri_2680</name>
</gene>
<dbReference type="InterPro" id="IPR017441">
    <property type="entry name" value="Protein_kinase_ATP_BS"/>
</dbReference>
<evidence type="ECO:0000256" key="3">
    <source>
        <dbReference type="ARBA" id="ARBA00022741"/>
    </source>
</evidence>
<dbReference type="InterPro" id="IPR000719">
    <property type="entry name" value="Prot_kinase_dom"/>
</dbReference>
<sequence length="958" mass="100936">MSWLLCCIRSKTLEKSSEVDERLTTNGAAKSAFSGKAATGTLLSVRVERSLHQREDPSMPRPLVHAPSSRVRKASQYGLRLSEDTLVSALSTSPNSLNPLAYVFPFVGDDNEESSTGQTREEADALGSAALPQPRSKVEFVDLCGSLEDLVYLGEGSNGIVYSASWHGARVAVKFLLGNHDDSTHLQRCLTEAVLTRVLSHPCVVQCFATAISQLTTEVWEAIRLRCHRHQSILHSSSLGRSVAAAVIQQEQQERAVGEVWEQQLHQQLPCDIRQGSTHVHAKSFLKQSRQSPRSMPSPQQQQQQQVLAPSQSLSQSQAQLLLLQCPDRGSTCPSGPACESSSEQATLELHNVGTFFGEDVNPLLQPQQQQQQQQQPHQQQPAQLSPRPQLSRSSQQHQSGGVGSLELLSGECVGRRGGEGTSLVQALLDLKAEMLQHCTVVVMEYMDAGTLHQAIMRGDFSARRSTEYRSKLLALLLTAQELAQGMAHLHGLDILHGDLKPTNVLLKGTPCQFVPTSQHGQGGEGGAGTLMCTDPRGYTAKIADLGLARPCTEETAELSSDQWGALAYLAPEAAKGSCCKASDVYSFGVMLWEMSAGVRPYLGLTTPQVLMGLVTGTLQLTWPSDGSLYAPLRSLAIACTDFSPSERPSAAVAARILGRMVKHIRSAAEPLRQRHSSALSMEAAAAAAVAAATAVGGSGQSNCGGGSRGSAKCVLNHASRSMPLYMPTTVAAATTTITTQMDSQQQPSAKGNSVSRMSTQTRPPPLNVAMLAAASQSCGGAVAMRPGRGGPISPPLQRLPAGYPMWRACSSGATTGSGSGSGSGSGPPHAAAVAAANIGPSGSAVGVVAPATSTAAALPHPYPYSRSRRAVGGVVHGEVALRSPLGAAAPAASASTSASASAAFTSNLAGVRQRPSAPCDPRDAELQSNAERAARGRPESSPAHSQFFRSVRSLRES</sequence>
<dbReference type="Gene3D" id="3.30.200.20">
    <property type="entry name" value="Phosphorylase Kinase, domain 1"/>
    <property type="match status" value="1"/>
</dbReference>
<feature type="region of interest" description="Disordered" evidence="7">
    <location>
        <begin position="910"/>
        <end position="958"/>
    </location>
</feature>
<dbReference type="PROSITE" id="PS00108">
    <property type="entry name" value="PROTEIN_KINASE_ST"/>
    <property type="match status" value="1"/>
</dbReference>
<keyword evidence="3 6" id="KW-0547">Nucleotide-binding</keyword>
<dbReference type="Gene3D" id="1.10.510.10">
    <property type="entry name" value="Transferase(Phosphotransferase) domain 1"/>
    <property type="match status" value="1"/>
</dbReference>
<feature type="region of interest" description="Disordered" evidence="7">
    <location>
        <begin position="740"/>
        <end position="761"/>
    </location>
</feature>
<dbReference type="InterPro" id="IPR051681">
    <property type="entry name" value="Ser/Thr_Kinases-Pseudokinases"/>
</dbReference>
<evidence type="ECO:0000259" key="8">
    <source>
        <dbReference type="PROSITE" id="PS50011"/>
    </source>
</evidence>
<feature type="compositionally biased region" description="Low complexity" evidence="7">
    <location>
        <begin position="288"/>
        <end position="310"/>
    </location>
</feature>
<feature type="binding site" evidence="6">
    <location>
        <position position="174"/>
    </location>
    <ligand>
        <name>ATP</name>
        <dbReference type="ChEBI" id="CHEBI:30616"/>
    </ligand>
</feature>
<evidence type="ECO:0000313" key="9">
    <source>
        <dbReference type="EMBL" id="GIL45445.1"/>
    </source>
</evidence>
<evidence type="ECO:0000256" key="6">
    <source>
        <dbReference type="PROSITE-ProRule" id="PRU10141"/>
    </source>
</evidence>
<feature type="region of interest" description="Disordered" evidence="7">
    <location>
        <begin position="285"/>
        <end position="310"/>
    </location>
</feature>
<dbReference type="AlphaFoldDB" id="A0A8J4AST6"/>
<evidence type="ECO:0000256" key="7">
    <source>
        <dbReference type="SAM" id="MobiDB-lite"/>
    </source>
</evidence>
<organism evidence="9 10">
    <name type="scientific">Volvox africanus</name>
    <dbReference type="NCBI Taxonomy" id="51714"/>
    <lineage>
        <taxon>Eukaryota</taxon>
        <taxon>Viridiplantae</taxon>
        <taxon>Chlorophyta</taxon>
        <taxon>core chlorophytes</taxon>
        <taxon>Chlorophyceae</taxon>
        <taxon>CS clade</taxon>
        <taxon>Chlamydomonadales</taxon>
        <taxon>Volvocaceae</taxon>
        <taxon>Volvox</taxon>
    </lineage>
</organism>
<keyword evidence="2" id="KW-0808">Transferase</keyword>
<dbReference type="EMBL" id="BNCO01000003">
    <property type="protein sequence ID" value="GIL45445.1"/>
    <property type="molecule type" value="Genomic_DNA"/>
</dbReference>
<evidence type="ECO:0000256" key="4">
    <source>
        <dbReference type="ARBA" id="ARBA00022777"/>
    </source>
</evidence>
<keyword evidence="10" id="KW-1185">Reference proteome</keyword>
<evidence type="ECO:0000256" key="1">
    <source>
        <dbReference type="ARBA" id="ARBA00022527"/>
    </source>
</evidence>
<feature type="compositionally biased region" description="Polar residues" evidence="7">
    <location>
        <begin position="741"/>
        <end position="761"/>
    </location>
</feature>
<dbReference type="Pfam" id="PF07714">
    <property type="entry name" value="PK_Tyr_Ser-Thr"/>
    <property type="match status" value="1"/>
</dbReference>
<dbReference type="InterPro" id="IPR011009">
    <property type="entry name" value="Kinase-like_dom_sf"/>
</dbReference>
<accession>A0A8J4AST6</accession>
<dbReference type="PROSITE" id="PS00107">
    <property type="entry name" value="PROTEIN_KINASE_ATP"/>
    <property type="match status" value="1"/>
</dbReference>
<dbReference type="GO" id="GO:0004674">
    <property type="term" value="F:protein serine/threonine kinase activity"/>
    <property type="evidence" value="ECO:0007669"/>
    <property type="project" value="UniProtKB-KW"/>
</dbReference>
<reference evidence="9" key="1">
    <citation type="journal article" date="2021" name="Proc. Natl. Acad. Sci. U.S.A.">
        <title>Three genomes in the algal genus Volvox reveal the fate of a haploid sex-determining region after a transition to homothallism.</title>
        <authorList>
            <person name="Yamamoto K."/>
            <person name="Hamaji T."/>
            <person name="Kawai-Toyooka H."/>
            <person name="Matsuzaki R."/>
            <person name="Takahashi F."/>
            <person name="Nishimura Y."/>
            <person name="Kawachi M."/>
            <person name="Noguchi H."/>
            <person name="Minakuchi Y."/>
            <person name="Umen J.G."/>
            <person name="Toyoda A."/>
            <person name="Nozaki H."/>
        </authorList>
    </citation>
    <scope>NUCLEOTIDE SEQUENCE</scope>
    <source>
        <strain evidence="9">NIES-3780</strain>
    </source>
</reference>
<keyword evidence="4" id="KW-0418">Kinase</keyword>
<dbReference type="GO" id="GO:0005524">
    <property type="term" value="F:ATP binding"/>
    <property type="evidence" value="ECO:0007669"/>
    <property type="project" value="UniProtKB-UniRule"/>
</dbReference>
<keyword evidence="1" id="KW-0723">Serine/threonine-protein kinase</keyword>
<dbReference type="Proteomes" id="UP000747399">
    <property type="component" value="Unassembled WGS sequence"/>
</dbReference>
<protein>
    <recommendedName>
        <fullName evidence="8">Protein kinase domain-containing protein</fullName>
    </recommendedName>
</protein>
<dbReference type="InterPro" id="IPR001245">
    <property type="entry name" value="Ser-Thr/Tyr_kinase_cat_dom"/>
</dbReference>
<dbReference type="SMART" id="SM00220">
    <property type="entry name" value="S_TKc"/>
    <property type="match status" value="1"/>
</dbReference>
<dbReference type="PANTHER" id="PTHR44329:SF214">
    <property type="entry name" value="PROTEIN KINASE DOMAIN-CONTAINING PROTEIN"/>
    <property type="match status" value="1"/>
</dbReference>
<keyword evidence="5 6" id="KW-0067">ATP-binding</keyword>
<feature type="domain" description="Protein kinase" evidence="8">
    <location>
        <begin position="147"/>
        <end position="667"/>
    </location>
</feature>
<proteinExistence type="predicted"/>
<dbReference type="InterPro" id="IPR008271">
    <property type="entry name" value="Ser/Thr_kinase_AS"/>
</dbReference>
<feature type="region of interest" description="Disordered" evidence="7">
    <location>
        <begin position="366"/>
        <end position="403"/>
    </location>
</feature>
<dbReference type="SUPFAM" id="SSF56112">
    <property type="entry name" value="Protein kinase-like (PK-like)"/>
    <property type="match status" value="1"/>
</dbReference>
<evidence type="ECO:0000256" key="2">
    <source>
        <dbReference type="ARBA" id="ARBA00022679"/>
    </source>
</evidence>
<dbReference type="PROSITE" id="PS50011">
    <property type="entry name" value="PROTEIN_KINASE_DOM"/>
    <property type="match status" value="1"/>
</dbReference>
<evidence type="ECO:0000256" key="5">
    <source>
        <dbReference type="ARBA" id="ARBA00022840"/>
    </source>
</evidence>
<comment type="caution">
    <text evidence="9">The sequence shown here is derived from an EMBL/GenBank/DDBJ whole genome shotgun (WGS) entry which is preliminary data.</text>
</comment>
<evidence type="ECO:0000313" key="10">
    <source>
        <dbReference type="Proteomes" id="UP000747399"/>
    </source>
</evidence>
<dbReference type="PANTHER" id="PTHR44329">
    <property type="entry name" value="SERINE/THREONINE-PROTEIN KINASE TNNI3K-RELATED"/>
    <property type="match status" value="1"/>
</dbReference>